<dbReference type="OrthoDB" id="256869at2"/>
<sequence>MRIAIVGYGSGGRYFHAPFIEAADGVELVAVVARSAEKQALVAQDLGVPTYDSLTSLLAAGLLRPGIDAVTITTPPHTRRDLVLEAIAAGLHVVADKPFAPTAADGQELVDAAAAAGVTLSVFHNRRFDADIRTLAGVVAGGRLGELWRVHSRFDLDEPDALEAGESGGLLRDLGSHLVDQMLWLLGDVESVSAALDWVDLPEGRTDAGFVIALRHASGVVSYVESSKINHIASRTLRAYGAEGSYVADGTDVQARAILAGERPADDRAGWGYEDESRWGTLATAAGAEAVPSAQGAAFEFYEQFARAVAGRGEAPSPGPEGVRALAVLDAARASAASGAWTPVARP</sequence>
<dbReference type="SUPFAM" id="SSF55347">
    <property type="entry name" value="Glyceraldehyde-3-phosphate dehydrogenase-like, C-terminal domain"/>
    <property type="match status" value="1"/>
</dbReference>
<dbReference type="AlphaFoldDB" id="A0A495IH17"/>
<reference evidence="4 5" key="1">
    <citation type="submission" date="2018-10" db="EMBL/GenBank/DDBJ databases">
        <title>Sequencing the genomes of 1000 actinobacteria strains.</title>
        <authorList>
            <person name="Klenk H.-P."/>
        </authorList>
    </citation>
    <scope>NUCLEOTIDE SEQUENCE [LARGE SCALE GENOMIC DNA]</scope>
    <source>
        <strain evidence="4 5">DSM 17894</strain>
    </source>
</reference>
<evidence type="ECO:0000259" key="2">
    <source>
        <dbReference type="Pfam" id="PF01408"/>
    </source>
</evidence>
<dbReference type="Pfam" id="PF22725">
    <property type="entry name" value="GFO_IDH_MocA_C3"/>
    <property type="match status" value="1"/>
</dbReference>
<dbReference type="Pfam" id="PF01408">
    <property type="entry name" value="GFO_IDH_MocA"/>
    <property type="match status" value="1"/>
</dbReference>
<feature type="domain" description="Gfo/Idh/MocA-like oxidoreductase N-terminal" evidence="2">
    <location>
        <begin position="1"/>
        <end position="124"/>
    </location>
</feature>
<dbReference type="SUPFAM" id="SSF51735">
    <property type="entry name" value="NAD(P)-binding Rossmann-fold domains"/>
    <property type="match status" value="1"/>
</dbReference>
<dbReference type="InterPro" id="IPR051317">
    <property type="entry name" value="Gfo/Idh/MocA_oxidoreduct"/>
</dbReference>
<gene>
    <name evidence="4" type="ORF">C8E83_1477</name>
</gene>
<dbReference type="InterPro" id="IPR036291">
    <property type="entry name" value="NAD(P)-bd_dom_sf"/>
</dbReference>
<dbReference type="Gene3D" id="3.40.50.720">
    <property type="entry name" value="NAD(P)-binding Rossmann-like Domain"/>
    <property type="match status" value="1"/>
</dbReference>
<comment type="caution">
    <text evidence="4">The sequence shown here is derived from an EMBL/GenBank/DDBJ whole genome shotgun (WGS) entry which is preliminary data.</text>
</comment>
<protein>
    <submittedName>
        <fullName evidence="4">Putative dehydrogenase</fullName>
    </submittedName>
</protein>
<evidence type="ECO:0000313" key="5">
    <source>
        <dbReference type="Proteomes" id="UP000280008"/>
    </source>
</evidence>
<dbReference type="GO" id="GO:0000166">
    <property type="term" value="F:nucleotide binding"/>
    <property type="evidence" value="ECO:0007669"/>
    <property type="project" value="InterPro"/>
</dbReference>
<evidence type="ECO:0000256" key="1">
    <source>
        <dbReference type="ARBA" id="ARBA00023027"/>
    </source>
</evidence>
<keyword evidence="1" id="KW-0520">NAD</keyword>
<dbReference type="PANTHER" id="PTHR43708">
    <property type="entry name" value="CONSERVED EXPRESSED OXIDOREDUCTASE (EUROFUNG)"/>
    <property type="match status" value="1"/>
</dbReference>
<accession>A0A495IH17</accession>
<keyword evidence="5" id="KW-1185">Reference proteome</keyword>
<dbReference type="EMBL" id="RBKS01000001">
    <property type="protein sequence ID" value="RKR74366.1"/>
    <property type="molecule type" value="Genomic_DNA"/>
</dbReference>
<evidence type="ECO:0000259" key="3">
    <source>
        <dbReference type="Pfam" id="PF22725"/>
    </source>
</evidence>
<dbReference type="InterPro" id="IPR055170">
    <property type="entry name" value="GFO_IDH_MocA-like_dom"/>
</dbReference>
<evidence type="ECO:0000313" key="4">
    <source>
        <dbReference type="EMBL" id="RKR74366.1"/>
    </source>
</evidence>
<name>A0A495IH17_9MICO</name>
<proteinExistence type="predicted"/>
<dbReference type="RefSeq" id="WP_121369119.1">
    <property type="nucleotide sequence ID" value="NZ_RBKS01000001.1"/>
</dbReference>
<dbReference type="Gene3D" id="3.30.360.10">
    <property type="entry name" value="Dihydrodipicolinate Reductase, domain 2"/>
    <property type="match status" value="1"/>
</dbReference>
<organism evidence="4 5">
    <name type="scientific">Frondihabitans australicus</name>
    <dbReference type="NCBI Taxonomy" id="386892"/>
    <lineage>
        <taxon>Bacteria</taxon>
        <taxon>Bacillati</taxon>
        <taxon>Actinomycetota</taxon>
        <taxon>Actinomycetes</taxon>
        <taxon>Micrococcales</taxon>
        <taxon>Microbacteriaceae</taxon>
        <taxon>Frondihabitans</taxon>
    </lineage>
</organism>
<dbReference type="PANTHER" id="PTHR43708:SF8">
    <property type="entry name" value="OXIDOREDUCTASE"/>
    <property type="match status" value="1"/>
</dbReference>
<dbReference type="InterPro" id="IPR000683">
    <property type="entry name" value="Gfo/Idh/MocA-like_OxRdtase_N"/>
</dbReference>
<feature type="domain" description="GFO/IDH/MocA-like oxidoreductase" evidence="3">
    <location>
        <begin position="133"/>
        <end position="246"/>
    </location>
</feature>
<dbReference type="Proteomes" id="UP000280008">
    <property type="component" value="Unassembled WGS sequence"/>
</dbReference>